<keyword evidence="2" id="KW-1185">Reference proteome</keyword>
<proteinExistence type="predicted"/>
<dbReference type="Proteomes" id="UP000276103">
    <property type="component" value="Unassembled WGS sequence"/>
</dbReference>
<sequence length="98" mass="11556">MTPEELEKYTRRCRELAQGYHYDYSNSELEELVKSPSWNEIQKQLTPSAKKAYKSYFRYIADRSFGCLDVEIKTWELLVEGIKAIQVKMLKASKKAKK</sequence>
<evidence type="ECO:0000313" key="2">
    <source>
        <dbReference type="Proteomes" id="UP000276103"/>
    </source>
</evidence>
<name>A0A3S1BW69_ANAVA</name>
<organism evidence="1 2">
    <name type="scientific">Trichormus variabilis SAG 1403-4b</name>
    <dbReference type="NCBI Taxonomy" id="447716"/>
    <lineage>
        <taxon>Bacteria</taxon>
        <taxon>Bacillati</taxon>
        <taxon>Cyanobacteriota</taxon>
        <taxon>Cyanophyceae</taxon>
        <taxon>Nostocales</taxon>
        <taxon>Nostocaceae</taxon>
        <taxon>Trichormus</taxon>
    </lineage>
</organism>
<gene>
    <name evidence="1" type="ORF">DSM107003_50210</name>
</gene>
<evidence type="ECO:0000313" key="1">
    <source>
        <dbReference type="EMBL" id="RUS92538.1"/>
    </source>
</evidence>
<accession>A0A3S1BW69</accession>
<evidence type="ECO:0008006" key="3">
    <source>
        <dbReference type="Google" id="ProtNLM"/>
    </source>
</evidence>
<reference evidence="1 2" key="1">
    <citation type="journal article" date="2019" name="Genome Biol. Evol.">
        <title>Day and night: Metabolic profiles and evolutionary relationships of six axenic non-marine cyanobacteria.</title>
        <authorList>
            <person name="Will S.E."/>
            <person name="Henke P."/>
            <person name="Boedeker C."/>
            <person name="Huang S."/>
            <person name="Brinkmann H."/>
            <person name="Rohde M."/>
            <person name="Jarek M."/>
            <person name="Friedl T."/>
            <person name="Seufert S."/>
            <person name="Schumacher M."/>
            <person name="Overmann J."/>
            <person name="Neumann-Schaal M."/>
            <person name="Petersen J."/>
        </authorList>
    </citation>
    <scope>NUCLEOTIDE SEQUENCE [LARGE SCALE GENOMIC DNA]</scope>
    <source>
        <strain evidence="1 2">SAG 1403-4b</strain>
    </source>
</reference>
<dbReference type="AlphaFoldDB" id="A0A3S1BW69"/>
<dbReference type="OrthoDB" id="511796at2"/>
<dbReference type="EMBL" id="RSCM01000027">
    <property type="protein sequence ID" value="RUS92538.1"/>
    <property type="molecule type" value="Genomic_DNA"/>
</dbReference>
<comment type="caution">
    <text evidence="1">The sequence shown here is derived from an EMBL/GenBank/DDBJ whole genome shotgun (WGS) entry which is preliminary data.</text>
</comment>
<protein>
    <recommendedName>
        <fullName evidence="3">HEPN domain-containing protein</fullName>
    </recommendedName>
</protein>
<dbReference type="RefSeq" id="WP_127056799.1">
    <property type="nucleotide sequence ID" value="NZ_RSCM01000027.1"/>
</dbReference>